<dbReference type="InterPro" id="IPR056855">
    <property type="entry name" value="ATP-grasp_IQCH"/>
</dbReference>
<accession>A0A7W3IXP2</accession>
<sequence>MTGDLWTAPVAAPAVLSDLSEEERYRRFDELQARMAGVWEAMRLNHDDESVVVVPSITLDRAVAASGSLTQAYEERFLFLLVLLRQPRLRMVYVTSMPIAPEIIEYYLALLPGVIPSHARARLTLVSVNDASPRSLSEKLLQRPRLLARIAALVPNPARSHLLPYNTTELERDVALSLGIPMYGADPRLAPLGSKSGCRRMFAEIGVPHPLGVEDLRTLDDLADAVVTLRAERPAMDSVIVKLNEGVSGAGNAVVRLGGLPPPGSAEERAEVVQRLHAMELESPDTPLDVYLAKLAEGAGIVEERIVGAELRSPSVQLRVLPGGDVELLSTHDQLLGGASGQSYLGCVFPAAPEYARTITRHAETIGHRLARSGALGRFAVDFVVVRSVTGEWTAYAIELNLRKGGTTHPFLTLQFLTDGRYDPGTALFLTPRGHEKHLVATDHLESEQLCGLVPADLFDIVARHGLHFDPSRQVGIVFHMISCLTEHGRIGLTAVGDTAAEADRRYRDAQRILLEEARLSLREPALPG</sequence>
<dbReference type="PANTHER" id="PTHR14465">
    <property type="entry name" value="IQ DOMAIN-CONTAINING PROTEIN H"/>
    <property type="match status" value="1"/>
</dbReference>
<dbReference type="InterPro" id="IPR038752">
    <property type="entry name" value="IQCH"/>
</dbReference>
<dbReference type="Pfam" id="PF18105">
    <property type="entry name" value="PGM1_C"/>
    <property type="match status" value="1"/>
</dbReference>
<dbReference type="GO" id="GO:0046872">
    <property type="term" value="F:metal ion binding"/>
    <property type="evidence" value="ECO:0007669"/>
    <property type="project" value="InterPro"/>
</dbReference>
<reference evidence="3 4" key="1">
    <citation type="submission" date="2020-07" db="EMBL/GenBank/DDBJ databases">
        <title>Sequencing the genomes of 1000 actinobacteria strains.</title>
        <authorList>
            <person name="Klenk H.-P."/>
        </authorList>
    </citation>
    <scope>NUCLEOTIDE SEQUENCE [LARGE SCALE GENOMIC DNA]</scope>
    <source>
        <strain evidence="3 4">DSM 21349</strain>
    </source>
</reference>
<dbReference type="RefSeq" id="WP_220481255.1">
    <property type="nucleotide sequence ID" value="NZ_JACGXA010000001.1"/>
</dbReference>
<dbReference type="GO" id="GO:0005524">
    <property type="term" value="F:ATP binding"/>
    <property type="evidence" value="ECO:0007669"/>
    <property type="project" value="UniProtKB-UniRule"/>
</dbReference>
<dbReference type="Proteomes" id="UP000580910">
    <property type="component" value="Unassembled WGS sequence"/>
</dbReference>
<evidence type="ECO:0000256" key="1">
    <source>
        <dbReference type="PROSITE-ProRule" id="PRU00409"/>
    </source>
</evidence>
<name>A0A7W3IXP2_9ACTN</name>
<dbReference type="PROSITE" id="PS50975">
    <property type="entry name" value="ATP_GRASP"/>
    <property type="match status" value="1"/>
</dbReference>
<keyword evidence="4" id="KW-1185">Reference proteome</keyword>
<dbReference type="PANTHER" id="PTHR14465:SF0">
    <property type="entry name" value="IQ DOMAIN-CONTAINING PROTEIN H"/>
    <property type="match status" value="1"/>
</dbReference>
<organism evidence="3 4">
    <name type="scientific">Nocardioides ginsengisegetis</name>
    <dbReference type="NCBI Taxonomy" id="661491"/>
    <lineage>
        <taxon>Bacteria</taxon>
        <taxon>Bacillati</taxon>
        <taxon>Actinomycetota</taxon>
        <taxon>Actinomycetes</taxon>
        <taxon>Propionibacteriales</taxon>
        <taxon>Nocardioidaceae</taxon>
        <taxon>Nocardioides</taxon>
    </lineage>
</organism>
<gene>
    <name evidence="3" type="ORF">FB382_000829</name>
</gene>
<dbReference type="InterPro" id="IPR011761">
    <property type="entry name" value="ATP-grasp"/>
</dbReference>
<keyword evidence="1" id="KW-0067">ATP-binding</keyword>
<evidence type="ECO:0000313" key="3">
    <source>
        <dbReference type="EMBL" id="MBA8802538.1"/>
    </source>
</evidence>
<proteinExistence type="predicted"/>
<dbReference type="EMBL" id="JACGXA010000001">
    <property type="protein sequence ID" value="MBA8802538.1"/>
    <property type="molecule type" value="Genomic_DNA"/>
</dbReference>
<dbReference type="Pfam" id="PF24923">
    <property type="entry name" value="ATP-grasp_IQCH"/>
    <property type="match status" value="2"/>
</dbReference>
<evidence type="ECO:0000313" key="4">
    <source>
        <dbReference type="Proteomes" id="UP000580910"/>
    </source>
</evidence>
<protein>
    <recommendedName>
        <fullName evidence="2">ATP-grasp domain-containing protein</fullName>
    </recommendedName>
</protein>
<dbReference type="SUPFAM" id="SSF56059">
    <property type="entry name" value="Glutathione synthetase ATP-binding domain-like"/>
    <property type="match status" value="1"/>
</dbReference>
<dbReference type="InterPro" id="IPR041356">
    <property type="entry name" value="PGM1_C"/>
</dbReference>
<evidence type="ECO:0000259" key="2">
    <source>
        <dbReference type="PROSITE" id="PS50975"/>
    </source>
</evidence>
<feature type="domain" description="ATP-grasp" evidence="2">
    <location>
        <begin position="199"/>
        <end position="431"/>
    </location>
</feature>
<comment type="caution">
    <text evidence="3">The sequence shown here is derived from an EMBL/GenBank/DDBJ whole genome shotgun (WGS) entry which is preliminary data.</text>
</comment>
<dbReference type="AlphaFoldDB" id="A0A7W3IXP2"/>
<keyword evidence="1" id="KW-0547">Nucleotide-binding</keyword>